<evidence type="ECO:0000313" key="2">
    <source>
        <dbReference type="Proteomes" id="UP000242313"/>
    </source>
</evidence>
<dbReference type="EMBL" id="NTMR01000017">
    <property type="protein sequence ID" value="PBK03647.1"/>
    <property type="molecule type" value="Genomic_DNA"/>
</dbReference>
<dbReference type="AlphaFoldDB" id="A0A2A3MFY8"/>
<evidence type="ECO:0000313" key="1">
    <source>
        <dbReference type="EMBL" id="PBK03647.1"/>
    </source>
</evidence>
<sequence>MVFGRYTAGELPMPLQYHRQVSRYLELVSSGGHEQFLTNGGCSPAVHRMLDTALEAIGAISYQLLFRDIAMYLNVSDEILTAVSARDGVNHPANGSVERWLGRKNSAFFELNKTQPLMLMLHVWLKQQPCIQPVDDLQWKFKMADIIEDNPHRDARLGEAGQQKRDFIRALIENAPMKKTCHEYACAIANEHCIALPCQPRKTWQDVIDGVECRFGYYVTEDNHFVAACSSTAMALYRLKKKLLGKGLILGKKLGTLTIEYEDV</sequence>
<reference evidence="1 2" key="1">
    <citation type="submission" date="2017-09" db="EMBL/GenBank/DDBJ databases">
        <title>Pseudomonas abyssi sp. nov. isolated from Abyssopelagic Water.</title>
        <authorList>
            <person name="Wei Y."/>
        </authorList>
    </citation>
    <scope>NUCLEOTIDE SEQUENCE [LARGE SCALE GENOMIC DNA]</scope>
    <source>
        <strain evidence="1 2">MT5</strain>
    </source>
</reference>
<name>A0A2A3MFY8_9PSED</name>
<accession>A0A2A3MFY8</accession>
<comment type="caution">
    <text evidence="1">The sequence shown here is derived from an EMBL/GenBank/DDBJ whole genome shotgun (WGS) entry which is preliminary data.</text>
</comment>
<keyword evidence="2" id="KW-1185">Reference proteome</keyword>
<gene>
    <name evidence="1" type="ORF">CNQ84_13805</name>
</gene>
<proteinExistence type="predicted"/>
<dbReference type="Proteomes" id="UP000242313">
    <property type="component" value="Unassembled WGS sequence"/>
</dbReference>
<organism evidence="1 2">
    <name type="scientific">Pseudomonas abyssi</name>
    <dbReference type="NCBI Taxonomy" id="170540"/>
    <lineage>
        <taxon>Bacteria</taxon>
        <taxon>Pseudomonadati</taxon>
        <taxon>Pseudomonadota</taxon>
        <taxon>Gammaproteobacteria</taxon>
        <taxon>Pseudomonadales</taxon>
        <taxon>Pseudomonadaceae</taxon>
        <taxon>Pseudomonas</taxon>
    </lineage>
</organism>
<protein>
    <submittedName>
        <fullName evidence="1">Uncharacterized protein</fullName>
    </submittedName>
</protein>